<dbReference type="AlphaFoldDB" id="A0A165YVD9"/>
<feature type="domain" description="DUF6532" evidence="3">
    <location>
        <begin position="194"/>
        <end position="344"/>
    </location>
</feature>
<sequence>MVIINCALILTKLKAMIIVQTLFNLVDPYLLVGVSIKIAYAIARLRLSLRLGKDAASTSSQAGDNRRRGRAQSRPLFLDGATEDLAASEDEDDEDIEDGNGEDVADESDRESGLAEDDVDGVGEWDNEDDETIGEGTRTTRRASECMPYPTNIKPYYIQAETGLKVPRRNPRYTTGKVNRGHYHTQFHGQFGKAWKFFGFKLLSQCLYPDPDMARRFAIESWCEAGKRCYPPTNYGYDDNILKNIEQRGSQLRGELKTAAKAQLGHYGIIKSRSKKIMRKNRALMKPLIELGQFTFEDHTDPDNAIMYANPALAAILRQAVFKKGRLGEYFQEEFELDVRFELNHIAKTPSNVLPMLWLRLSIPTMRLTQEYLKTESLVHVLIQLWKAGSLI</sequence>
<feature type="region of interest" description="Disordered" evidence="1">
    <location>
        <begin position="80"/>
        <end position="142"/>
    </location>
</feature>
<evidence type="ECO:0000313" key="4">
    <source>
        <dbReference type="EMBL" id="KZT33648.1"/>
    </source>
</evidence>
<keyword evidence="2" id="KW-1133">Transmembrane helix</keyword>
<evidence type="ECO:0000259" key="3">
    <source>
        <dbReference type="Pfam" id="PF20149"/>
    </source>
</evidence>
<accession>A0A165YVD9</accession>
<keyword evidence="2" id="KW-0812">Transmembrane</keyword>
<dbReference type="Proteomes" id="UP000076798">
    <property type="component" value="Unassembled WGS sequence"/>
</dbReference>
<feature type="compositionally biased region" description="Acidic residues" evidence="1">
    <location>
        <begin position="86"/>
        <end position="133"/>
    </location>
</feature>
<feature type="transmembrane region" description="Helical" evidence="2">
    <location>
        <begin position="25"/>
        <end position="43"/>
    </location>
</feature>
<organism evidence="4 5">
    <name type="scientific">Sistotremastrum suecicum HHB10207 ss-3</name>
    <dbReference type="NCBI Taxonomy" id="1314776"/>
    <lineage>
        <taxon>Eukaryota</taxon>
        <taxon>Fungi</taxon>
        <taxon>Dikarya</taxon>
        <taxon>Basidiomycota</taxon>
        <taxon>Agaricomycotina</taxon>
        <taxon>Agaricomycetes</taxon>
        <taxon>Sistotremastrales</taxon>
        <taxon>Sistotremastraceae</taxon>
        <taxon>Sistotremastrum</taxon>
    </lineage>
</organism>
<gene>
    <name evidence="4" type="ORF">SISSUDRAFT_1036888</name>
</gene>
<dbReference type="InterPro" id="IPR045341">
    <property type="entry name" value="DUF6532"/>
</dbReference>
<evidence type="ECO:0000256" key="2">
    <source>
        <dbReference type="SAM" id="Phobius"/>
    </source>
</evidence>
<keyword evidence="5" id="KW-1185">Reference proteome</keyword>
<name>A0A165YVD9_9AGAM</name>
<proteinExistence type="predicted"/>
<dbReference type="Pfam" id="PF20149">
    <property type="entry name" value="DUF6532"/>
    <property type="match status" value="1"/>
</dbReference>
<protein>
    <recommendedName>
        <fullName evidence="3">DUF6532 domain-containing protein</fullName>
    </recommendedName>
</protein>
<reference evidence="4 5" key="1">
    <citation type="journal article" date="2016" name="Mol. Biol. Evol.">
        <title>Comparative Genomics of Early-Diverging Mushroom-Forming Fungi Provides Insights into the Origins of Lignocellulose Decay Capabilities.</title>
        <authorList>
            <person name="Nagy L.G."/>
            <person name="Riley R."/>
            <person name="Tritt A."/>
            <person name="Adam C."/>
            <person name="Daum C."/>
            <person name="Floudas D."/>
            <person name="Sun H."/>
            <person name="Yadav J.S."/>
            <person name="Pangilinan J."/>
            <person name="Larsson K.H."/>
            <person name="Matsuura K."/>
            <person name="Barry K."/>
            <person name="Labutti K."/>
            <person name="Kuo R."/>
            <person name="Ohm R.A."/>
            <person name="Bhattacharya S.S."/>
            <person name="Shirouzu T."/>
            <person name="Yoshinaga Y."/>
            <person name="Martin F.M."/>
            <person name="Grigoriev I.V."/>
            <person name="Hibbett D.S."/>
        </authorList>
    </citation>
    <scope>NUCLEOTIDE SEQUENCE [LARGE SCALE GENOMIC DNA]</scope>
    <source>
        <strain evidence="4 5">HHB10207 ss-3</strain>
    </source>
</reference>
<evidence type="ECO:0000313" key="5">
    <source>
        <dbReference type="Proteomes" id="UP000076798"/>
    </source>
</evidence>
<evidence type="ECO:0000256" key="1">
    <source>
        <dbReference type="SAM" id="MobiDB-lite"/>
    </source>
</evidence>
<dbReference type="OrthoDB" id="3257342at2759"/>
<keyword evidence="2" id="KW-0472">Membrane</keyword>
<dbReference type="EMBL" id="KV428227">
    <property type="protein sequence ID" value="KZT33648.1"/>
    <property type="molecule type" value="Genomic_DNA"/>
</dbReference>